<evidence type="ECO:0000313" key="2">
    <source>
        <dbReference type="Proteomes" id="UP000254889"/>
    </source>
</evidence>
<dbReference type="EMBL" id="CP031417">
    <property type="protein sequence ID" value="AXK79731.1"/>
    <property type="molecule type" value="Genomic_DNA"/>
</dbReference>
<reference evidence="1 2" key="1">
    <citation type="submission" date="2018-07" db="EMBL/GenBank/DDBJ databases">
        <authorList>
            <person name="Quirk P.G."/>
            <person name="Krulwich T.A."/>
        </authorList>
    </citation>
    <scope>NUCLEOTIDE SEQUENCE [LARGE SCALE GENOMIC DNA]</scope>
    <source>
        <strain evidence="1 2">CC-BB4</strain>
    </source>
</reference>
<keyword evidence="2" id="KW-1185">Reference proteome</keyword>
<dbReference type="RefSeq" id="WP_115688711.1">
    <property type="nucleotide sequence ID" value="NZ_CP031417.1"/>
</dbReference>
<proteinExistence type="predicted"/>
<evidence type="ECO:0000313" key="1">
    <source>
        <dbReference type="EMBL" id="AXK79731.1"/>
    </source>
</evidence>
<dbReference type="AlphaFoldDB" id="A0A345ZS34"/>
<accession>A0A345ZS34</accession>
<dbReference type="OrthoDB" id="7960545at2"/>
<dbReference type="Proteomes" id="UP000254889">
    <property type="component" value="Chromosome"/>
</dbReference>
<name>A0A345ZS34_9HYPH</name>
<gene>
    <name evidence="1" type="ORF">DW352_03875</name>
</gene>
<organism evidence="1 2">
    <name type="scientific">Pseudolabrys taiwanensis</name>
    <dbReference type="NCBI Taxonomy" id="331696"/>
    <lineage>
        <taxon>Bacteria</taxon>
        <taxon>Pseudomonadati</taxon>
        <taxon>Pseudomonadota</taxon>
        <taxon>Alphaproteobacteria</taxon>
        <taxon>Hyphomicrobiales</taxon>
        <taxon>Xanthobacteraceae</taxon>
        <taxon>Pseudolabrys</taxon>
    </lineage>
</organism>
<sequence length="78" mass="8511">MTYRVYSGPPGSPNISPIAKSQALFKQFSALDDALAWARHVERSGRVPLLIEGDDGTRMDRRDIGNALGVGAREQIGR</sequence>
<dbReference type="KEGG" id="ptaw:DW352_03875"/>
<protein>
    <submittedName>
        <fullName evidence="1">Uncharacterized protein</fullName>
    </submittedName>
</protein>